<gene>
    <name evidence="2" type="ORF">FHG66_05165</name>
</gene>
<proteinExistence type="predicted"/>
<evidence type="ECO:0000259" key="1">
    <source>
        <dbReference type="Pfam" id="PF10135"/>
    </source>
</evidence>
<dbReference type="AlphaFoldDB" id="A0A5C4N1M1"/>
<dbReference type="Pfam" id="PF10135">
    <property type="entry name" value="Rod-binding"/>
    <property type="match status" value="1"/>
</dbReference>
<dbReference type="EMBL" id="VDFU01000004">
    <property type="protein sequence ID" value="TNC51681.1"/>
    <property type="molecule type" value="Genomic_DNA"/>
</dbReference>
<dbReference type="OrthoDB" id="7690273at2"/>
<evidence type="ECO:0000313" key="2">
    <source>
        <dbReference type="EMBL" id="TNC51681.1"/>
    </source>
</evidence>
<feature type="domain" description="Flagellar protein FlgJ N-terminal" evidence="1">
    <location>
        <begin position="36"/>
        <end position="85"/>
    </location>
</feature>
<protein>
    <recommendedName>
        <fullName evidence="1">Flagellar protein FlgJ N-terminal domain-containing protein</fullName>
    </recommendedName>
</protein>
<evidence type="ECO:0000313" key="3">
    <source>
        <dbReference type="Proteomes" id="UP000305887"/>
    </source>
</evidence>
<dbReference type="Proteomes" id="UP000305887">
    <property type="component" value="Unassembled WGS sequence"/>
</dbReference>
<keyword evidence="3" id="KW-1185">Reference proteome</keyword>
<sequence length="94" mass="9739">MITALPSAGPTAPDATRDREARLREAAIQLEAGFLKQMLSEAGLGRAPAGLDGGAGEDQFSSFLLDAQARRMAEAGGIGLAESLFEALKARDHG</sequence>
<accession>A0A5C4N1M1</accession>
<organism evidence="2 3">
    <name type="scientific">Rubellimicrobium rubrum</name>
    <dbReference type="NCBI Taxonomy" id="2585369"/>
    <lineage>
        <taxon>Bacteria</taxon>
        <taxon>Pseudomonadati</taxon>
        <taxon>Pseudomonadota</taxon>
        <taxon>Alphaproteobacteria</taxon>
        <taxon>Rhodobacterales</taxon>
        <taxon>Roseobacteraceae</taxon>
        <taxon>Rubellimicrobium</taxon>
    </lineage>
</organism>
<reference evidence="2 3" key="1">
    <citation type="submission" date="2019-06" db="EMBL/GenBank/DDBJ databases">
        <title>YIM 131921 draft genome.</title>
        <authorList>
            <person name="Jiang L."/>
        </authorList>
    </citation>
    <scope>NUCLEOTIDE SEQUENCE [LARGE SCALE GENOMIC DNA]</scope>
    <source>
        <strain evidence="2 3">YIM 131921</strain>
    </source>
</reference>
<name>A0A5C4N1M1_9RHOB</name>
<comment type="caution">
    <text evidence="2">The sequence shown here is derived from an EMBL/GenBank/DDBJ whole genome shotgun (WGS) entry which is preliminary data.</text>
</comment>
<dbReference type="InterPro" id="IPR019301">
    <property type="entry name" value="Flagellar_prot_FlgJ_N"/>
</dbReference>